<evidence type="ECO:0000313" key="3">
    <source>
        <dbReference type="Proteomes" id="UP001221757"/>
    </source>
</evidence>
<accession>A0AAD7DCA6</accession>
<gene>
    <name evidence="2" type="ORF">B0H17DRAFT_677228</name>
</gene>
<keyword evidence="3" id="KW-1185">Reference proteome</keyword>
<feature type="domain" description="CxC5 like cysteine cluster associated with KDZ" evidence="1">
    <location>
        <begin position="77"/>
        <end position="176"/>
    </location>
</feature>
<dbReference type="AlphaFoldDB" id="A0AAD7DCA6"/>
<dbReference type="EMBL" id="JARKIE010000083">
    <property type="protein sequence ID" value="KAJ7687968.1"/>
    <property type="molecule type" value="Genomic_DNA"/>
</dbReference>
<reference evidence="2" key="1">
    <citation type="submission" date="2023-03" db="EMBL/GenBank/DDBJ databases">
        <title>Massive genome expansion in bonnet fungi (Mycena s.s.) driven by repeated elements and novel gene families across ecological guilds.</title>
        <authorList>
            <consortium name="Lawrence Berkeley National Laboratory"/>
            <person name="Harder C.B."/>
            <person name="Miyauchi S."/>
            <person name="Viragh M."/>
            <person name="Kuo A."/>
            <person name="Thoen E."/>
            <person name="Andreopoulos B."/>
            <person name="Lu D."/>
            <person name="Skrede I."/>
            <person name="Drula E."/>
            <person name="Henrissat B."/>
            <person name="Morin E."/>
            <person name="Kohler A."/>
            <person name="Barry K."/>
            <person name="LaButti K."/>
            <person name="Morin E."/>
            <person name="Salamov A."/>
            <person name="Lipzen A."/>
            <person name="Mereny Z."/>
            <person name="Hegedus B."/>
            <person name="Baldrian P."/>
            <person name="Stursova M."/>
            <person name="Weitz H."/>
            <person name="Taylor A."/>
            <person name="Grigoriev I.V."/>
            <person name="Nagy L.G."/>
            <person name="Martin F."/>
            <person name="Kauserud H."/>
        </authorList>
    </citation>
    <scope>NUCLEOTIDE SEQUENCE</scope>
    <source>
        <strain evidence="2">CBHHK067</strain>
    </source>
</reference>
<organism evidence="2 3">
    <name type="scientific">Mycena rosella</name>
    <name type="common">Pink bonnet</name>
    <name type="synonym">Agaricus rosellus</name>
    <dbReference type="NCBI Taxonomy" id="1033263"/>
    <lineage>
        <taxon>Eukaryota</taxon>
        <taxon>Fungi</taxon>
        <taxon>Dikarya</taxon>
        <taxon>Basidiomycota</taxon>
        <taxon>Agaricomycotina</taxon>
        <taxon>Agaricomycetes</taxon>
        <taxon>Agaricomycetidae</taxon>
        <taxon>Agaricales</taxon>
        <taxon>Marasmiineae</taxon>
        <taxon>Mycenaceae</taxon>
        <taxon>Mycena</taxon>
    </lineage>
</organism>
<proteinExistence type="predicted"/>
<comment type="caution">
    <text evidence="2">The sequence shown here is derived from an EMBL/GenBank/DDBJ whole genome shotgun (WGS) entry which is preliminary data.</text>
</comment>
<sequence>MHASNLRMKLGSLPGKPSDFLLGRLIQPPRIVSSMCDYFCSMVFHEVSVSIPSAANTSLSRSQLRPALQSVPTVMRDRELGEPKSHPITVFSLELGAVPGHSTSLYCRHCHTRYYPGFYVHHHATVRTFYISDAMPEFIHTSEHFYTTSDLCELFANMMVTAWTSGTNCARIYNTSIFKDALESALPLDWQTSFQLDVEDVWNTFYTYSLRLDYHEHQELMELPHDAPSQAERLRALLEVRNSRMAGTGQEEWNHACDVCCYMYLDPESDEDEPRYLCIHSAVTDGITMGHPCCGIMD</sequence>
<evidence type="ECO:0000313" key="2">
    <source>
        <dbReference type="EMBL" id="KAJ7687968.1"/>
    </source>
</evidence>
<protein>
    <recommendedName>
        <fullName evidence="1">CxC5 like cysteine cluster associated with KDZ domain-containing protein</fullName>
    </recommendedName>
</protein>
<dbReference type="Pfam" id="PF18718">
    <property type="entry name" value="CxC5"/>
    <property type="match status" value="1"/>
</dbReference>
<name>A0AAD7DCA6_MYCRO</name>
<dbReference type="Proteomes" id="UP001221757">
    <property type="component" value="Unassembled WGS sequence"/>
</dbReference>
<dbReference type="InterPro" id="IPR041539">
    <property type="entry name" value="CxC5"/>
</dbReference>
<evidence type="ECO:0000259" key="1">
    <source>
        <dbReference type="Pfam" id="PF18718"/>
    </source>
</evidence>